<dbReference type="SUPFAM" id="SSF49452">
    <property type="entry name" value="Starch-binding domain-like"/>
    <property type="match status" value="1"/>
</dbReference>
<dbReference type="AlphaFoldDB" id="A0A847RU30"/>
<evidence type="ECO:0000256" key="1">
    <source>
        <dbReference type="SAM" id="SignalP"/>
    </source>
</evidence>
<keyword evidence="2" id="KW-0645">Protease</keyword>
<reference evidence="2 3" key="1">
    <citation type="submission" date="2020-04" db="EMBL/GenBank/DDBJ databases">
        <authorList>
            <person name="Yin C."/>
        </authorList>
    </citation>
    <scope>NUCLEOTIDE SEQUENCE [LARGE SCALE GENOMIC DNA]</scope>
    <source>
        <strain evidence="2 3">Ae27</strain>
    </source>
</reference>
<gene>
    <name evidence="2" type="ORF">HGH92_13690</name>
</gene>
<dbReference type="Proteomes" id="UP000570474">
    <property type="component" value="Unassembled WGS sequence"/>
</dbReference>
<comment type="caution">
    <text evidence="2">The sequence shown here is derived from an EMBL/GenBank/DDBJ whole genome shotgun (WGS) entry which is preliminary data.</text>
</comment>
<dbReference type="InterPro" id="IPR013784">
    <property type="entry name" value="Carb-bd-like_fold"/>
</dbReference>
<name>A0A847RU30_9BACT</name>
<dbReference type="GO" id="GO:0030246">
    <property type="term" value="F:carbohydrate binding"/>
    <property type="evidence" value="ECO:0007669"/>
    <property type="project" value="InterPro"/>
</dbReference>
<dbReference type="EMBL" id="JABAIA010000001">
    <property type="protein sequence ID" value="NLR65364.1"/>
    <property type="molecule type" value="Genomic_DNA"/>
</dbReference>
<evidence type="ECO:0000313" key="3">
    <source>
        <dbReference type="Proteomes" id="UP000570474"/>
    </source>
</evidence>
<keyword evidence="1" id="KW-0732">Signal</keyword>
<sequence>MKKLKVTMLALAAVAFGSFAFKGIDGGTIAGKVTPADGATEALAITGTDTLKSPINDGAFNFQNAKSGTYTVIVGAKAPFKPATITEVKVEDGKSTDLGEIKLTN</sequence>
<dbReference type="RefSeq" id="WP_168871258.1">
    <property type="nucleotide sequence ID" value="NZ_JABAIA010000001.1"/>
</dbReference>
<accession>A0A847RU30</accession>
<evidence type="ECO:0000313" key="2">
    <source>
        <dbReference type="EMBL" id="NLR65364.1"/>
    </source>
</evidence>
<keyword evidence="2" id="KW-0378">Hydrolase</keyword>
<keyword evidence="2" id="KW-0121">Carboxypeptidase</keyword>
<proteinExistence type="predicted"/>
<feature type="signal peptide" evidence="1">
    <location>
        <begin position="1"/>
        <end position="20"/>
    </location>
</feature>
<dbReference type="GO" id="GO:0004180">
    <property type="term" value="F:carboxypeptidase activity"/>
    <property type="evidence" value="ECO:0007669"/>
    <property type="project" value="UniProtKB-KW"/>
</dbReference>
<organism evidence="2 3">
    <name type="scientific">Chitinophaga varians</name>
    <dbReference type="NCBI Taxonomy" id="2202339"/>
    <lineage>
        <taxon>Bacteria</taxon>
        <taxon>Pseudomonadati</taxon>
        <taxon>Bacteroidota</taxon>
        <taxon>Chitinophagia</taxon>
        <taxon>Chitinophagales</taxon>
        <taxon>Chitinophagaceae</taxon>
        <taxon>Chitinophaga</taxon>
    </lineage>
</organism>
<protein>
    <submittedName>
        <fullName evidence="2">Carboxypeptidase regulatory-like domain-containing protein</fullName>
    </submittedName>
</protein>
<feature type="chain" id="PRO_5032278233" evidence="1">
    <location>
        <begin position="21"/>
        <end position="105"/>
    </location>
</feature>
<keyword evidence="3" id="KW-1185">Reference proteome</keyword>
<dbReference type="Gene3D" id="2.60.40.1120">
    <property type="entry name" value="Carboxypeptidase-like, regulatory domain"/>
    <property type="match status" value="1"/>
</dbReference>